<dbReference type="SUPFAM" id="SSF63829">
    <property type="entry name" value="Calcium-dependent phosphotriesterase"/>
    <property type="match status" value="1"/>
</dbReference>
<dbReference type="InterPro" id="IPR000792">
    <property type="entry name" value="Tscrpt_reg_LuxR_C"/>
</dbReference>
<dbReference type="Pfam" id="PF07495">
    <property type="entry name" value="Y_Y_Y"/>
    <property type="match status" value="1"/>
</dbReference>
<feature type="transmembrane region" description="Helical" evidence="2">
    <location>
        <begin position="745"/>
        <end position="765"/>
    </location>
</feature>
<dbReference type="InterPro" id="IPR011047">
    <property type="entry name" value="Quinoprotein_ADH-like_sf"/>
</dbReference>
<dbReference type="Gene3D" id="2.60.40.10">
    <property type="entry name" value="Immunoglobulins"/>
    <property type="match status" value="1"/>
</dbReference>
<dbReference type="Proteomes" id="UP000708576">
    <property type="component" value="Unassembled WGS sequence"/>
</dbReference>
<name>A0ABS5JRW2_9BACT</name>
<dbReference type="EMBL" id="JAGUCO010000002">
    <property type="protein sequence ID" value="MBS2097568.1"/>
    <property type="molecule type" value="Genomic_DNA"/>
</dbReference>
<reference evidence="4 5" key="1">
    <citation type="journal article" date="2015" name="Int. J. Syst. Evol. Microbiol.">
        <title>Carboxylicivirga linearis sp. nov., isolated from a sea cucumber culture pond.</title>
        <authorList>
            <person name="Wang F.Q."/>
            <person name="Zhou Y.X."/>
            <person name="Lin X.Z."/>
            <person name="Chen G.J."/>
            <person name="Du Z.J."/>
        </authorList>
    </citation>
    <scope>NUCLEOTIDE SEQUENCE [LARGE SCALE GENOMIC DNA]</scope>
    <source>
        <strain evidence="4 5">FB218</strain>
    </source>
</reference>
<keyword evidence="2" id="KW-1133">Transmembrane helix</keyword>
<sequence>MIREYLILQRVMSLLFVIIIANNSLVKAQTIRSFSKKDYHASSQNWSVDFDNEGHTYFCNNTGLLQFDGVTWKSFPTPNSSTLRTVSVDANNKVYTGGYRELGYWKHTPDNELKYQSLTNKVEKNFTPNEEFWNIFTINDRVVFHSFSKLYIYENDDFSIIQPGGFLNFATQINNSVYVTIYNRGIYKLYQKQLIPFIENDFLKDKLIRFLAQATEPDTYFIGTESNGLYTYNIRTNELKTAFTQAQSFLIKNQINKGIITPEGHVIIGTILDGIIAFDRKGNIVFHYNKENELQSNTVLGIGMDQLKNIWLALDNGIEFIPSSIDGKKRFFQSEELGAVYSAALYNNLLYIGTNQGLYTMPWNDLSNQFQLLDKTQGQIWDCKELDNRLFVGHNSGTFIIDQNDVEALSSFAGAYSITRHPLNPNILIQGTYNDLIVYKKINGKWQFSNTIKGFNNLIRYVEFDHLGNLWASHVYRGVYKLRLNEELDSIVSSRHYDKIDQTEENISSPKAFKVEGRIVLTSGVRMYTYDDLNDTIIPYSELNRYLEDFKSSHRIVYANKHQYWFINKSGMACFDIRPDTIIKLKQYPNTVFQNQLIPTHENVVQINDSNIIVCMENGFALLNPLNKSEGDRMSNYTPVLRQAYFNDEKDERMVMNTSEHIYSIPNRLNNLMFRYSFPIINGDPTSFQYKIQGLSNEWSTLSEKPIFEITRIPPGEYTFMVRAVNNWNKYSGIHQIKIIINKPWYQSWKAILLYFIIIAALLTLSRRITTRKIKLKEKRKREEKEREVTKLRNEKLSAELTHKSQQLAGSTMGIIKKNEFLMSLKDKIKRQKEALGTRYPDKYYTDLINKIDENISGQDDWHLFEANFEQAHEKFLKTLKSKFPELTPSDLRLCAYLRINLTSKDIAPLLGISVRGVENHRYRLRKKLGLNGDKNLVEFIINF</sequence>
<dbReference type="InterPro" id="IPR016032">
    <property type="entry name" value="Sig_transdc_resp-reg_C-effctor"/>
</dbReference>
<evidence type="ECO:0000313" key="4">
    <source>
        <dbReference type="EMBL" id="MBS2097568.1"/>
    </source>
</evidence>
<dbReference type="Gene3D" id="2.130.10.10">
    <property type="entry name" value="YVTN repeat-like/Quinoprotein amine dehydrogenase"/>
    <property type="match status" value="2"/>
</dbReference>
<dbReference type="SUPFAM" id="SSF46894">
    <property type="entry name" value="C-terminal effector domain of the bipartite response regulators"/>
    <property type="match status" value="1"/>
</dbReference>
<dbReference type="InterPro" id="IPR013783">
    <property type="entry name" value="Ig-like_fold"/>
</dbReference>
<feature type="coiled-coil region" evidence="1">
    <location>
        <begin position="773"/>
        <end position="802"/>
    </location>
</feature>
<organism evidence="4 5">
    <name type="scientific">Carboxylicivirga linearis</name>
    <dbReference type="NCBI Taxonomy" id="1628157"/>
    <lineage>
        <taxon>Bacteria</taxon>
        <taxon>Pseudomonadati</taxon>
        <taxon>Bacteroidota</taxon>
        <taxon>Bacteroidia</taxon>
        <taxon>Marinilabiliales</taxon>
        <taxon>Marinilabiliaceae</taxon>
        <taxon>Carboxylicivirga</taxon>
    </lineage>
</organism>
<evidence type="ECO:0000313" key="5">
    <source>
        <dbReference type="Proteomes" id="UP000708576"/>
    </source>
</evidence>
<protein>
    <submittedName>
        <fullName evidence="4">Regulator</fullName>
    </submittedName>
</protein>
<keyword evidence="2" id="KW-0812">Transmembrane</keyword>
<comment type="caution">
    <text evidence="4">The sequence shown here is derived from an EMBL/GenBank/DDBJ whole genome shotgun (WGS) entry which is preliminary data.</text>
</comment>
<keyword evidence="1" id="KW-0175">Coiled coil</keyword>
<evidence type="ECO:0000256" key="2">
    <source>
        <dbReference type="SAM" id="Phobius"/>
    </source>
</evidence>
<dbReference type="InterPro" id="IPR015943">
    <property type="entry name" value="WD40/YVTN_repeat-like_dom_sf"/>
</dbReference>
<feature type="domain" description="HTH luxR-type" evidence="3">
    <location>
        <begin position="884"/>
        <end position="941"/>
    </location>
</feature>
<dbReference type="Gene3D" id="1.10.10.10">
    <property type="entry name" value="Winged helix-like DNA-binding domain superfamily/Winged helix DNA-binding domain"/>
    <property type="match status" value="1"/>
</dbReference>
<dbReference type="InterPro" id="IPR011123">
    <property type="entry name" value="Y_Y_Y"/>
</dbReference>
<dbReference type="InterPro" id="IPR036388">
    <property type="entry name" value="WH-like_DNA-bd_sf"/>
</dbReference>
<gene>
    <name evidence="4" type="ORF">KEM10_04705</name>
</gene>
<keyword evidence="5" id="KW-1185">Reference proteome</keyword>
<evidence type="ECO:0000259" key="3">
    <source>
        <dbReference type="SMART" id="SM00421"/>
    </source>
</evidence>
<dbReference type="SUPFAM" id="SSF50998">
    <property type="entry name" value="Quinoprotein alcohol dehydrogenase-like"/>
    <property type="match status" value="1"/>
</dbReference>
<dbReference type="SMART" id="SM00421">
    <property type="entry name" value="HTH_LUXR"/>
    <property type="match status" value="1"/>
</dbReference>
<proteinExistence type="predicted"/>
<keyword evidence="2" id="KW-0472">Membrane</keyword>
<evidence type="ECO:0000256" key="1">
    <source>
        <dbReference type="SAM" id="Coils"/>
    </source>
</evidence>
<accession>A0ABS5JRW2</accession>